<dbReference type="KEGG" id="pxu:106122824"/>
<feature type="region of interest" description="Disordered" evidence="2">
    <location>
        <begin position="1640"/>
        <end position="1668"/>
    </location>
</feature>
<reference evidence="4" key="1">
    <citation type="submission" date="2025-08" db="UniProtKB">
        <authorList>
            <consortium name="RefSeq"/>
        </authorList>
    </citation>
    <scope>IDENTIFICATION</scope>
</reference>
<feature type="transmembrane region" description="Helical" evidence="3">
    <location>
        <begin position="15"/>
        <end position="35"/>
    </location>
</feature>
<evidence type="ECO:0000313" key="4">
    <source>
        <dbReference type="RefSeq" id="XP_013174387.1"/>
    </source>
</evidence>
<name>A0AAJ6ZKD9_PAPXU</name>
<proteinExistence type="predicted"/>
<gene>
    <name evidence="4" type="primary">LOC106122824</name>
</gene>
<protein>
    <submittedName>
        <fullName evidence="4">Uncharacterized protein LOC106122824 isoform X1</fullName>
    </submittedName>
</protein>
<accession>A0AAJ6ZKD9</accession>
<dbReference type="Proteomes" id="UP000694872">
    <property type="component" value="Unplaced"/>
</dbReference>
<evidence type="ECO:0000256" key="1">
    <source>
        <dbReference type="SAM" id="Coils"/>
    </source>
</evidence>
<sequence>MPGPPDVCCAITNSWIGVCTILLLTTTTVITGYVFRKRRSSILKSQRAPRTPLTELELNVATPPDTTKSRRVSFSRRTGVAEFITDEATNTWKTFYVEQNKSMESSLNDSAKNPPKQTVGHLGKRIFEEQFHEEEFYNFGSIITLNNPIAQELNMSLRGNLTQQFAALEDDLDDKNLAVPKSDFELSSLTDHKSKIFVDDVTNPMLTEMSNKININFSSLEPVGASKNKCYDLDEIEKDLLIPRNNLNRPFSTMNSEQIEFDINTKPIGFRCEEFDMSITDTVRNQVEEVLLNYKTTDKISNLENDWTLDKENIAVNPYVTPKESINFAINETPNQILVFDGKRLTIQSENKNNFNQKDFNKTLSHDISDRPPQRKTIVLNLNDDLPNFIDVPAASSASVGSMSDQKHNDFSLNLMSNKSDLSNSRKTIIYDNGDIGNISVTQAIITNILLEKEKRKTIVFEDNGHLSMTQALPSKIVPQNKTVLYDVDNISITQAVPMNLLLHNKSISSKSVATSQCELDLSFTQAVPQNVLISNKSNESNKRNTIVFDNEKADISITRVLPSNILISDNNNPNKIADVQNLSEIIRDSFNKENVQSNTIISDIKVSKDHCNIPETNIPNNEKDIDNTERENDRRLSYKSDVITNMSTDSPNDILIDNLTAVKSDEDNVCDISMTQVITSNIILEQKEILKQKTSIHEPTKLLNNINTYSADLGNITSQQISRKSLCQYSDKQVMNIKDNITQEPSLKLEHSKTYSDMSITQILQSDEIPRKSIPKRGTIVFDNDEMGDISVTRVIPTNIILNENKSNKDNTLLIFENVNIDPLSSVSASEGMLTKSEDNMPSKINTSNIDILVPTETTKASINIEDNHIYKNSIASRTLQEAKEELQKTIVENDNDNKDMSITMMCHDHTKLSEHDETLLKSMNYIDCVDQKLETQSLKSTTEHKHKDVFVYQAVTTHNVSKHQGLRTEQGDVKSDRTINKYEDTTRKSKSGKESEVSLLIQDVSHYTDDTKTADVTSSKQNDKTSILNELLNMSGESLNISVDGMDDKNVMVGLESEIALGKFAQDCIINEKKVEPAKSIERTSDETKEDVTKKSSHNSDHKEVRSCIIQPENIPRLPLSLSYEKENDSQIKEKNSNSDTKSDENLKSLENKIDTEDKYPKEADDTKELLEMLTDFTDKTLPNQPELDTCKSSKEIIDVPIEMQEKTDVETSYSKESCDKQQNIEIPKSSQEAMEGIESEDYFTNDATDEDTDDVYKEVNIRRKSGHVSRDVVKTLQFDESNDEIKCNSNSTPLKKIAPVDISESKDSKAKVIPTFLNDVPESLKSLMQDLVKPSADLMPFHVPGVDRINRKSNATDNKELQTNIITSSQIDIIDINSYPVSESNIILARRHDDDDVQHTATDVATTVDSDVDCHVHNEKKTKQVLIFDHKNPLNNVILCPSGKTDIHRYSPRKSEPPNSGPGKNDFKTSPRNSFLEEQIKEAMDIQRISTHYNFDTNDVHLDKFNNTIRENSDESYDKIGGEIYLDTQNRHASTTAQVNTLIAMKCNKDLLQASSSLTLVDEETDSGNKIRSPVKPVKASPVKVIFKLNDAENNVESSLELSDVDSSRAQKRNYHRAKYDQYKVCVADITPKPLSKMQKLSSSPRHGENYRTETNKSFNKPFKNEPGKRCVKTNLLNNTKPRVRTTAIVQHVTVCKLNEEDKEKFLHPVDDLESSSCSTLKTETISRKDLKDCTSTELTSFTSSNAMKEMEYMPSLVTVADSQETVGARSDRTDTDDCSDVMSQIESLSFMGSRECECEGCEPDAWRFLLLRRRLRLTVRVARDVTDLPPPAPTSPPARTDAPLISITIEPVHQESDAVACASVRLACEAMRYECVRCGGGRGVGALLRRCVGVGRAAARWARLMADARAHLAFTLAHCGKILLTVANFHTRRVWQVTLRIELVVEDARELAWPRASHVTVRDVTPGTGGTPAGDDNTAPPAPDVRRVLARVPHDWGHVPRTIWKIFRHLKNKTEDDELFWPPQSR</sequence>
<keyword evidence="3" id="KW-0472">Membrane</keyword>
<feature type="compositionally biased region" description="Basic and acidic residues" evidence="2">
    <location>
        <begin position="1448"/>
        <end position="1459"/>
    </location>
</feature>
<evidence type="ECO:0000256" key="3">
    <source>
        <dbReference type="SAM" id="Phobius"/>
    </source>
</evidence>
<feature type="compositionally biased region" description="Basic and acidic residues" evidence="2">
    <location>
        <begin position="1649"/>
        <end position="1658"/>
    </location>
</feature>
<dbReference type="RefSeq" id="XP_013174387.1">
    <property type="nucleotide sequence ID" value="XM_013318933.1"/>
</dbReference>
<feature type="compositionally biased region" description="Basic and acidic residues" evidence="2">
    <location>
        <begin position="1080"/>
        <end position="1108"/>
    </location>
</feature>
<evidence type="ECO:0000256" key="2">
    <source>
        <dbReference type="SAM" id="MobiDB-lite"/>
    </source>
</evidence>
<feature type="region of interest" description="Disordered" evidence="2">
    <location>
        <begin position="1448"/>
        <end position="1474"/>
    </location>
</feature>
<feature type="coiled-coil region" evidence="1">
    <location>
        <begin position="874"/>
        <end position="901"/>
    </location>
</feature>
<dbReference type="GeneID" id="106122824"/>
<keyword evidence="3" id="KW-0812">Transmembrane</keyword>
<keyword evidence="3" id="KW-1133">Transmembrane helix</keyword>
<keyword evidence="1" id="KW-0175">Coiled coil</keyword>
<feature type="region of interest" description="Disordered" evidence="2">
    <location>
        <begin position="1128"/>
        <end position="1157"/>
    </location>
</feature>
<organism evidence="4">
    <name type="scientific">Papilio xuthus</name>
    <name type="common">Asian swallowtail butterfly</name>
    <dbReference type="NCBI Taxonomy" id="66420"/>
    <lineage>
        <taxon>Eukaryota</taxon>
        <taxon>Metazoa</taxon>
        <taxon>Ecdysozoa</taxon>
        <taxon>Arthropoda</taxon>
        <taxon>Hexapoda</taxon>
        <taxon>Insecta</taxon>
        <taxon>Pterygota</taxon>
        <taxon>Neoptera</taxon>
        <taxon>Endopterygota</taxon>
        <taxon>Lepidoptera</taxon>
        <taxon>Glossata</taxon>
        <taxon>Ditrysia</taxon>
        <taxon>Papilionoidea</taxon>
        <taxon>Papilionidae</taxon>
        <taxon>Papilioninae</taxon>
        <taxon>Papilio</taxon>
    </lineage>
</organism>
<feature type="region of interest" description="Disordered" evidence="2">
    <location>
        <begin position="1966"/>
        <end position="1987"/>
    </location>
</feature>
<feature type="region of interest" description="Disordered" evidence="2">
    <location>
        <begin position="1080"/>
        <end position="1114"/>
    </location>
</feature>